<keyword evidence="2" id="KW-1185">Reference proteome</keyword>
<reference evidence="1 2" key="1">
    <citation type="submission" date="2015-02" db="EMBL/GenBank/DDBJ databases">
        <title>Draft Genome Sequences of Two Closely-Related Aflatoxigenic Aspergillus Species Obtained from the Cote d'Ivoire.</title>
        <authorList>
            <person name="Moore G.G."/>
            <person name="Beltz S.B."/>
            <person name="Mack B.M."/>
        </authorList>
    </citation>
    <scope>NUCLEOTIDE SEQUENCE [LARGE SCALE GENOMIC DNA]</scope>
    <source>
        <strain evidence="1 2">SRRC1468</strain>
    </source>
</reference>
<evidence type="ECO:0000313" key="1">
    <source>
        <dbReference type="EMBL" id="KKK25202.1"/>
    </source>
</evidence>
<dbReference type="STRING" id="308745.A0A0F8XNZ5"/>
<accession>A0A0F8XNZ5</accession>
<name>A0A0F8XNZ5_9EURO</name>
<sequence length="271" mass="30568">MPSPESQKHKELRGALRALAKHFNSLETHQFDYSHLKTHKVDVLPMDLDNSKTRPKFFTPCAASLLMNPDYEYDRTRRTYCDFDLVSPIRRLPMDCARNMISYFSYYIFASDLQSNDYIHGKWSSISVDDTPFTGLFDHASPEYGTPTAAEYTDHSCTHMKAMIYNDLEGLNWHFLSLGERPGGGTGKYVGFLKGSFNMSFRFSFDDGQPGAGVELLDDKARAEMEPFYADQDGAAAGISGGVYRSFFVGDAVHLCLYTVVAYGWTLKAKL</sequence>
<proteinExistence type="predicted"/>
<dbReference type="Proteomes" id="UP000034291">
    <property type="component" value="Unassembled WGS sequence"/>
</dbReference>
<dbReference type="EMBL" id="JZBS01000809">
    <property type="protein sequence ID" value="KKK25202.1"/>
    <property type="molecule type" value="Genomic_DNA"/>
</dbReference>
<evidence type="ECO:0000313" key="2">
    <source>
        <dbReference type="Proteomes" id="UP000034291"/>
    </source>
</evidence>
<organism evidence="1 2">
    <name type="scientific">Aspergillus rambellii</name>
    <dbReference type="NCBI Taxonomy" id="308745"/>
    <lineage>
        <taxon>Eukaryota</taxon>
        <taxon>Fungi</taxon>
        <taxon>Dikarya</taxon>
        <taxon>Ascomycota</taxon>
        <taxon>Pezizomycotina</taxon>
        <taxon>Eurotiomycetes</taxon>
        <taxon>Eurotiomycetidae</taxon>
        <taxon>Eurotiales</taxon>
        <taxon>Aspergillaceae</taxon>
        <taxon>Aspergillus</taxon>
        <taxon>Aspergillus subgen. Nidulantes</taxon>
    </lineage>
</organism>
<dbReference type="AlphaFoldDB" id="A0A0F8XNZ5"/>
<gene>
    <name evidence="1" type="ORF">ARAM_001053</name>
</gene>
<dbReference type="OrthoDB" id="4177740at2759"/>
<protein>
    <submittedName>
        <fullName evidence="1">Uncharacterized protein</fullName>
    </submittedName>
</protein>
<comment type="caution">
    <text evidence="1">The sequence shown here is derived from an EMBL/GenBank/DDBJ whole genome shotgun (WGS) entry which is preliminary data.</text>
</comment>